<dbReference type="EMBL" id="WTXG01000013">
    <property type="protein sequence ID" value="KAI0301685.1"/>
    <property type="molecule type" value="Genomic_DNA"/>
</dbReference>
<dbReference type="PANTHER" id="PTHR10039">
    <property type="entry name" value="AMELOGENIN"/>
    <property type="match status" value="1"/>
</dbReference>
<accession>A0AAD4M6R4</accession>
<gene>
    <name evidence="3" type="ORF">B0F90DRAFT_288549</name>
</gene>
<protein>
    <recommendedName>
        <fullName evidence="2">Nephrocystin 3-like N-terminal domain-containing protein</fullName>
    </recommendedName>
</protein>
<dbReference type="PANTHER" id="PTHR10039:SF16">
    <property type="entry name" value="GPI INOSITOL-DEACYLASE"/>
    <property type="match status" value="1"/>
</dbReference>
<name>A0AAD4M6R4_9AGAM</name>
<evidence type="ECO:0000313" key="4">
    <source>
        <dbReference type="Proteomes" id="UP001203297"/>
    </source>
</evidence>
<dbReference type="AlphaFoldDB" id="A0AAD4M6R4"/>
<keyword evidence="1" id="KW-0677">Repeat</keyword>
<dbReference type="Pfam" id="PF24883">
    <property type="entry name" value="NPHP3_N"/>
    <property type="match status" value="1"/>
</dbReference>
<dbReference type="InterPro" id="IPR056884">
    <property type="entry name" value="NPHP3-like_N"/>
</dbReference>
<organism evidence="3 4">
    <name type="scientific">Multifurca ochricompacta</name>
    <dbReference type="NCBI Taxonomy" id="376703"/>
    <lineage>
        <taxon>Eukaryota</taxon>
        <taxon>Fungi</taxon>
        <taxon>Dikarya</taxon>
        <taxon>Basidiomycota</taxon>
        <taxon>Agaricomycotina</taxon>
        <taxon>Agaricomycetes</taxon>
        <taxon>Russulales</taxon>
        <taxon>Russulaceae</taxon>
        <taxon>Multifurca</taxon>
    </lineage>
</organism>
<proteinExistence type="predicted"/>
<keyword evidence="4" id="KW-1185">Reference proteome</keyword>
<evidence type="ECO:0000256" key="1">
    <source>
        <dbReference type="ARBA" id="ARBA00022737"/>
    </source>
</evidence>
<dbReference type="Proteomes" id="UP001203297">
    <property type="component" value="Unassembled WGS sequence"/>
</dbReference>
<comment type="caution">
    <text evidence="3">The sequence shown here is derived from an EMBL/GenBank/DDBJ whole genome shotgun (WGS) entry which is preliminary data.</text>
</comment>
<sequence length="217" mass="24183">MATAQVLKLAHSIDGKVVDIDDKVTNVDDKVTGIDNKVTAIDDNVKIVIDEGKQVKLATNESKRIMQQTADSVDEVKRNQLQQDLRRWLSPPDPSINHNIARATHHSGTASWFFQGSIFNDWKSSGSLLWVHGKPGSGKSILWFSTIIQDTEVMCEAGIASMAYFYFDFRTPINKIATTFSPLFLPSYPLAQIILTIYYPTFILHTTMAGDSPAMMS</sequence>
<reference evidence="3" key="1">
    <citation type="journal article" date="2022" name="New Phytol.">
        <title>Evolutionary transition to the ectomycorrhizal habit in the genomes of a hyperdiverse lineage of mushroom-forming fungi.</title>
        <authorList>
            <person name="Looney B."/>
            <person name="Miyauchi S."/>
            <person name="Morin E."/>
            <person name="Drula E."/>
            <person name="Courty P.E."/>
            <person name="Kohler A."/>
            <person name="Kuo A."/>
            <person name="LaButti K."/>
            <person name="Pangilinan J."/>
            <person name="Lipzen A."/>
            <person name="Riley R."/>
            <person name="Andreopoulos W."/>
            <person name="He G."/>
            <person name="Johnson J."/>
            <person name="Nolan M."/>
            <person name="Tritt A."/>
            <person name="Barry K.W."/>
            <person name="Grigoriev I.V."/>
            <person name="Nagy L.G."/>
            <person name="Hibbett D."/>
            <person name="Henrissat B."/>
            <person name="Matheny P.B."/>
            <person name="Labbe J."/>
            <person name="Martin F.M."/>
        </authorList>
    </citation>
    <scope>NUCLEOTIDE SEQUENCE</scope>
    <source>
        <strain evidence="3">BPL690</strain>
    </source>
</reference>
<dbReference type="Gene3D" id="1.20.5.170">
    <property type="match status" value="1"/>
</dbReference>
<evidence type="ECO:0000259" key="2">
    <source>
        <dbReference type="Pfam" id="PF24883"/>
    </source>
</evidence>
<feature type="domain" description="Nephrocystin 3-like N-terminal" evidence="2">
    <location>
        <begin position="108"/>
        <end position="172"/>
    </location>
</feature>
<evidence type="ECO:0000313" key="3">
    <source>
        <dbReference type="EMBL" id="KAI0301685.1"/>
    </source>
</evidence>